<comment type="similarity">
    <text evidence="13">Belongs to the CRISPR-associated endonuclease Cas1 family.</text>
</comment>
<feature type="domain" description="Reverse transcriptase" evidence="15">
    <location>
        <begin position="46"/>
        <end position="272"/>
    </location>
</feature>
<dbReference type="PRINTS" id="PR00866">
    <property type="entry name" value="RNADNAPOLMS"/>
</dbReference>
<keyword evidence="7 13" id="KW-0460">Magnesium</keyword>
<dbReference type="NCBIfam" id="TIGR00287">
    <property type="entry name" value="cas1"/>
    <property type="match status" value="1"/>
</dbReference>
<dbReference type="RefSeq" id="WP_014747450.1">
    <property type="nucleotide sequence ID" value="NC_017957.2"/>
</dbReference>
<keyword evidence="8" id="KW-0695">RNA-directed DNA polymerase</keyword>
<dbReference type="InterPro" id="IPR002729">
    <property type="entry name" value="CRISPR-assoc_Cas1"/>
</dbReference>
<dbReference type="HAMAP" id="MF_01470">
    <property type="entry name" value="Cas1"/>
    <property type="match status" value="1"/>
</dbReference>
<evidence type="ECO:0000256" key="2">
    <source>
        <dbReference type="ARBA" id="ARBA00022695"/>
    </source>
</evidence>
<dbReference type="GO" id="GO:0003677">
    <property type="term" value="F:DNA binding"/>
    <property type="evidence" value="ECO:0007669"/>
    <property type="project" value="UniProtKB-KW"/>
</dbReference>
<keyword evidence="1" id="KW-0808">Transferase</keyword>
<accession>I3TSN5</accession>
<feature type="region of interest" description="Disordered" evidence="14">
    <location>
        <begin position="282"/>
        <end position="311"/>
    </location>
</feature>
<keyword evidence="10 13" id="KW-0238">DNA-binding</keyword>
<dbReference type="InterPro" id="IPR000477">
    <property type="entry name" value="RT_dom"/>
</dbReference>
<dbReference type="GO" id="GO:0003964">
    <property type="term" value="F:RNA-directed DNA polymerase activity"/>
    <property type="evidence" value="ECO:0007669"/>
    <property type="project" value="UniProtKB-KW"/>
</dbReference>
<evidence type="ECO:0000256" key="1">
    <source>
        <dbReference type="ARBA" id="ARBA00022679"/>
    </source>
</evidence>
<gene>
    <name evidence="16" type="primary">aI2</name>
    <name evidence="13" type="synonym">cas1</name>
    <name evidence="16" type="ordered locus">TMO_a0370</name>
</gene>
<dbReference type="EMBL" id="CP003237">
    <property type="protein sequence ID" value="AFK55773.1"/>
    <property type="molecule type" value="Genomic_DNA"/>
</dbReference>
<evidence type="ECO:0000256" key="11">
    <source>
        <dbReference type="ARBA" id="ARBA00034120"/>
    </source>
</evidence>
<keyword evidence="2" id="KW-0548">Nucleotidyltransferase</keyword>
<evidence type="ECO:0000256" key="5">
    <source>
        <dbReference type="ARBA" id="ARBA00022759"/>
    </source>
</evidence>
<evidence type="ECO:0000256" key="14">
    <source>
        <dbReference type="SAM" id="MobiDB-lite"/>
    </source>
</evidence>
<evidence type="ECO:0000313" key="17">
    <source>
        <dbReference type="Proteomes" id="UP000005258"/>
    </source>
</evidence>
<evidence type="ECO:0000256" key="4">
    <source>
        <dbReference type="ARBA" id="ARBA00022723"/>
    </source>
</evidence>
<dbReference type="HOGENOM" id="CLU_012698_1_0_5"/>
<keyword evidence="6 13" id="KW-0378">Hydrolase</keyword>
<comment type="catalytic activity">
    <reaction evidence="12">
        <text>DNA(n) + a 2'-deoxyribonucleoside 5'-triphosphate = DNA(n+1) + diphosphate</text>
        <dbReference type="Rhea" id="RHEA:22508"/>
        <dbReference type="Rhea" id="RHEA-COMP:17339"/>
        <dbReference type="Rhea" id="RHEA-COMP:17340"/>
        <dbReference type="ChEBI" id="CHEBI:33019"/>
        <dbReference type="ChEBI" id="CHEBI:61560"/>
        <dbReference type="ChEBI" id="CHEBI:173112"/>
        <dbReference type="EC" id="2.7.7.49"/>
    </reaction>
</comment>
<dbReference type="InterPro" id="IPR051083">
    <property type="entry name" value="GrpII_Intron_Splice-Mob/Def"/>
</dbReference>
<sequence>MFDRLLAPDRLWEAWFKVLRNRGGPGGDGESLDAFHIGVEPRLARLAADVRGGTYRPGPYRLLDVPKDDGGTRRLAIPCVADRVLMTSAALVMGPMLDATFEPSSHGYRPGRGVRTAIARVESLRDQGFHWVLDADITRFFDRVPHDRLLDRLQQATGDARLVDLVGLWLDGYDREGEAGRGDGLGLPQGSPVSPLLANLYLDTVDERIAAAGLHLVRFADDFVILAADEAAAEGARAHVAALLADHGLHLHPDKTRVVSFDQGFAFLGKLFVRSLVLPRPDDDPTPEAAMPPATASPVPDPIAMTPGDPEASPILRPLYVVEPGRRLSVRNQAFTVEEIETGRELIALPAARVGRIELGHRVAADARSLRHAAAARIPVALLDGLGGVEAWLEPDGGARGQRHLAQARHILNPDSRLTLARLLVDARLQTTQALLKRLNRRKRLATVDAAADRLKRIRRKLPLAADIPQLMGHEGEAAAIYWPALGALIDHGWVFRRRLRRNAADPVNLILDWLASLLAREIKALATRHALDPGLGVLHEVRDGHDALVSDLIEIFRAPLAEACTVYLFNNRILGPDDIIRYPPPPDAPDQAGVPGQPDGGWRVLPEAGRRVIRTWEGWLDRPVTGPDGRRRAWRGLIDTQLAAWCRHIEDDAPFVPYHLDY</sequence>
<comment type="subunit">
    <text evidence="13">Homodimer, forms a heterotetramer with a Cas2 homodimer.</text>
</comment>
<dbReference type="SUPFAM" id="SSF56672">
    <property type="entry name" value="DNA/RNA polymerases"/>
    <property type="match status" value="1"/>
</dbReference>
<dbReference type="PROSITE" id="PS50878">
    <property type="entry name" value="RT_POL"/>
    <property type="match status" value="1"/>
</dbReference>
<reference evidence="16 17" key="1">
    <citation type="journal article" date="2012" name="J. Am. Chem. Soc.">
        <title>Bacterial biosynthesis and maturation of the didemnin anti-cancer agents.</title>
        <authorList>
            <person name="Xu Y."/>
            <person name="Kersten R.D."/>
            <person name="Nam S.J."/>
            <person name="Lu L."/>
            <person name="Al-Suwailem A.M."/>
            <person name="Zheng H."/>
            <person name="Fenical W."/>
            <person name="Dorrestein P.C."/>
            <person name="Moore B.S."/>
            <person name="Qian P.Y."/>
        </authorList>
    </citation>
    <scope>NUCLEOTIDE SEQUENCE [LARGE SCALE GENOMIC DNA]</scope>
    <source>
        <strain evidence="16 17">KA081020-065</strain>
    </source>
</reference>
<dbReference type="InterPro" id="IPR043502">
    <property type="entry name" value="DNA/RNA_pol_sf"/>
</dbReference>
<keyword evidence="13" id="KW-0464">Manganese</keyword>
<geneLocation type="plasmid" evidence="16 17">
    <name>pTM1</name>
</geneLocation>
<evidence type="ECO:0000256" key="9">
    <source>
        <dbReference type="ARBA" id="ARBA00023118"/>
    </source>
</evidence>
<feature type="binding site" evidence="13">
    <location>
        <position position="555"/>
    </location>
    <ligand>
        <name>Mn(2+)</name>
        <dbReference type="ChEBI" id="CHEBI:29035"/>
    </ligand>
</feature>
<keyword evidence="4 13" id="KW-0479">Metal-binding</keyword>
<evidence type="ECO:0000256" key="8">
    <source>
        <dbReference type="ARBA" id="ARBA00022918"/>
    </source>
</evidence>
<dbReference type="GO" id="GO:0004519">
    <property type="term" value="F:endonuclease activity"/>
    <property type="evidence" value="ECO:0007669"/>
    <property type="project" value="UniProtKB-UniRule"/>
</dbReference>
<dbReference type="PANTHER" id="PTHR34047:SF8">
    <property type="entry name" value="PROTEIN YKFC"/>
    <property type="match status" value="1"/>
</dbReference>
<feature type="binding site" evidence="13">
    <location>
        <position position="540"/>
    </location>
    <ligand>
        <name>Mn(2+)</name>
        <dbReference type="ChEBI" id="CHEBI:29035"/>
    </ligand>
</feature>
<dbReference type="GO" id="GO:0051607">
    <property type="term" value="P:defense response to virus"/>
    <property type="evidence" value="ECO:0007669"/>
    <property type="project" value="UniProtKB-UniRule"/>
</dbReference>
<dbReference type="InterPro" id="IPR042206">
    <property type="entry name" value="CRISPR-assoc_Cas1_C"/>
</dbReference>
<comment type="similarity">
    <text evidence="11">Belongs to the bacterial reverse transcriptase family.</text>
</comment>
<dbReference type="GO" id="GO:0003723">
    <property type="term" value="F:RNA binding"/>
    <property type="evidence" value="ECO:0007669"/>
    <property type="project" value="InterPro"/>
</dbReference>
<proteinExistence type="inferred from homology"/>
<dbReference type="Pfam" id="PF00078">
    <property type="entry name" value="RVT_1"/>
    <property type="match status" value="1"/>
</dbReference>
<evidence type="ECO:0000313" key="16">
    <source>
        <dbReference type="EMBL" id="AFK55773.1"/>
    </source>
</evidence>
<evidence type="ECO:0000256" key="10">
    <source>
        <dbReference type="ARBA" id="ARBA00023125"/>
    </source>
</evidence>
<evidence type="ECO:0000256" key="7">
    <source>
        <dbReference type="ARBA" id="ARBA00022842"/>
    </source>
</evidence>
<dbReference type="KEGG" id="tmo:TMO_a0370"/>
<dbReference type="GO" id="GO:0043571">
    <property type="term" value="P:maintenance of CRISPR repeat elements"/>
    <property type="evidence" value="ECO:0007669"/>
    <property type="project" value="UniProtKB-UniRule"/>
</dbReference>
<keyword evidence="17" id="KW-1185">Reference proteome</keyword>
<dbReference type="Pfam" id="PF01867">
    <property type="entry name" value="Cas_Cas1"/>
    <property type="match status" value="1"/>
</dbReference>
<comment type="cofactor">
    <cofactor evidence="13">
        <name>Mg(2+)</name>
        <dbReference type="ChEBI" id="CHEBI:18420"/>
    </cofactor>
    <cofactor evidence="13">
        <name>Mn(2+)</name>
        <dbReference type="ChEBI" id="CHEBI:29035"/>
    </cofactor>
</comment>
<keyword evidence="5 13" id="KW-0255">Endonuclease</keyword>
<protein>
    <recommendedName>
        <fullName evidence="13">CRISPR-associated endonuclease Cas1</fullName>
        <ecNumber evidence="13">3.1.-.-</ecNumber>
    </recommendedName>
</protein>
<name>I3TSN5_TISMK</name>
<feature type="binding site" evidence="13">
    <location>
        <position position="475"/>
    </location>
    <ligand>
        <name>Mn(2+)</name>
        <dbReference type="ChEBI" id="CHEBI:29035"/>
    </ligand>
</feature>
<evidence type="ECO:0000256" key="13">
    <source>
        <dbReference type="HAMAP-Rule" id="MF_01470"/>
    </source>
</evidence>
<feature type="compositionally biased region" description="Low complexity" evidence="14">
    <location>
        <begin position="287"/>
        <end position="298"/>
    </location>
</feature>
<evidence type="ECO:0000256" key="6">
    <source>
        <dbReference type="ARBA" id="ARBA00022801"/>
    </source>
</evidence>
<dbReference type="InterPro" id="IPR000123">
    <property type="entry name" value="Reverse_transcriptase_msDNA"/>
</dbReference>
<dbReference type="EC" id="3.1.-.-" evidence="13"/>
<organism evidence="16 17">
    <name type="scientific">Tistrella mobilis (strain KA081020-065)</name>
    <dbReference type="NCBI Taxonomy" id="1110502"/>
    <lineage>
        <taxon>Bacteria</taxon>
        <taxon>Pseudomonadati</taxon>
        <taxon>Pseudomonadota</taxon>
        <taxon>Alphaproteobacteria</taxon>
        <taxon>Geminicoccales</taxon>
        <taxon>Geminicoccaceae</taxon>
        <taxon>Tistrella</taxon>
    </lineage>
</organism>
<dbReference type="GO" id="GO:0046872">
    <property type="term" value="F:metal ion binding"/>
    <property type="evidence" value="ECO:0007669"/>
    <property type="project" value="UniProtKB-UniRule"/>
</dbReference>
<keyword evidence="16" id="KW-0614">Plasmid</keyword>
<dbReference type="PANTHER" id="PTHR34047">
    <property type="entry name" value="NUCLEAR INTRON MATURASE 1, MITOCHONDRIAL-RELATED"/>
    <property type="match status" value="1"/>
</dbReference>
<keyword evidence="3 13" id="KW-0540">Nuclease</keyword>
<dbReference type="AlphaFoldDB" id="I3TSN5"/>
<dbReference type="Proteomes" id="UP000005258">
    <property type="component" value="Plasmid pTM1"/>
</dbReference>
<evidence type="ECO:0000256" key="3">
    <source>
        <dbReference type="ARBA" id="ARBA00022722"/>
    </source>
</evidence>
<dbReference type="Gene3D" id="1.20.120.920">
    <property type="entry name" value="CRISPR-associated endonuclease Cas1, C-terminal domain"/>
    <property type="match status" value="1"/>
</dbReference>
<dbReference type="GO" id="GO:0016787">
    <property type="term" value="F:hydrolase activity"/>
    <property type="evidence" value="ECO:0007669"/>
    <property type="project" value="UniProtKB-KW"/>
</dbReference>
<dbReference type="CDD" id="cd09634">
    <property type="entry name" value="Cas1_I-II-III"/>
    <property type="match status" value="1"/>
</dbReference>
<evidence type="ECO:0000259" key="15">
    <source>
        <dbReference type="PROSITE" id="PS50878"/>
    </source>
</evidence>
<evidence type="ECO:0000256" key="12">
    <source>
        <dbReference type="ARBA" id="ARBA00048173"/>
    </source>
</evidence>
<comment type="function">
    <text evidence="13">CRISPR (clustered regularly interspaced short palindromic repeat), is an adaptive immune system that provides protection against mobile genetic elements (viruses, transposable elements and conjugative plasmids). CRISPR clusters contain spacers, sequences complementary to antecedent mobile elements, and target invading nucleic acids. CRISPR clusters are transcribed and processed into CRISPR RNA (crRNA). Acts as a dsDNA endonuclease. Involved in the integration of spacer DNA into the CRISPR cassette.</text>
</comment>
<dbReference type="CDD" id="cd01651">
    <property type="entry name" value="RT_G2_intron"/>
    <property type="match status" value="1"/>
</dbReference>
<keyword evidence="9 13" id="KW-0051">Antiviral defense</keyword>